<feature type="compositionally biased region" description="Basic and acidic residues" evidence="1">
    <location>
        <begin position="941"/>
        <end position="961"/>
    </location>
</feature>
<dbReference type="Gene3D" id="3.30.710.10">
    <property type="entry name" value="Potassium Channel Kv1.1, Chain A"/>
    <property type="match status" value="1"/>
</dbReference>
<name>A0A2A4JFV1_HELVI</name>
<dbReference type="Pfam" id="PF00651">
    <property type="entry name" value="BTB"/>
    <property type="match status" value="1"/>
</dbReference>
<feature type="region of interest" description="Disordered" evidence="1">
    <location>
        <begin position="1670"/>
        <end position="1821"/>
    </location>
</feature>
<feature type="compositionally biased region" description="Polar residues" evidence="1">
    <location>
        <begin position="351"/>
        <end position="367"/>
    </location>
</feature>
<accession>A0A2A4JFV1</accession>
<feature type="compositionally biased region" description="Polar residues" evidence="1">
    <location>
        <begin position="1643"/>
        <end position="1657"/>
    </location>
</feature>
<feature type="region of interest" description="Disordered" evidence="1">
    <location>
        <begin position="513"/>
        <end position="539"/>
    </location>
</feature>
<dbReference type="InterPro" id="IPR043225">
    <property type="entry name" value="BACK_BTBD8"/>
</dbReference>
<feature type="region of interest" description="Disordered" evidence="1">
    <location>
        <begin position="1517"/>
        <end position="1657"/>
    </location>
</feature>
<dbReference type="PANTHER" id="PTHR22427:SF7">
    <property type="entry name" value="GH15728P"/>
    <property type="match status" value="1"/>
</dbReference>
<feature type="region of interest" description="Disordered" evidence="1">
    <location>
        <begin position="351"/>
        <end position="378"/>
    </location>
</feature>
<feature type="compositionally biased region" description="Basic and acidic residues" evidence="1">
    <location>
        <begin position="670"/>
        <end position="680"/>
    </location>
</feature>
<dbReference type="InterPro" id="IPR000210">
    <property type="entry name" value="BTB/POZ_dom"/>
</dbReference>
<dbReference type="PANTHER" id="PTHR22427">
    <property type="entry name" value="GH15728P"/>
    <property type="match status" value="1"/>
</dbReference>
<feature type="compositionally biased region" description="Polar residues" evidence="1">
    <location>
        <begin position="1557"/>
        <end position="1571"/>
    </location>
</feature>
<reference evidence="3" key="1">
    <citation type="submission" date="2017-09" db="EMBL/GenBank/DDBJ databases">
        <title>Contemporary evolution of a Lepidopteran species, Heliothis virescens, in response to modern agricultural practices.</title>
        <authorList>
            <person name="Fritz M.L."/>
            <person name="Deyonke A.M."/>
            <person name="Papanicolaou A."/>
            <person name="Micinski S."/>
            <person name="Westbrook J."/>
            <person name="Gould F."/>
        </authorList>
    </citation>
    <scope>NUCLEOTIDE SEQUENCE [LARGE SCALE GENOMIC DNA]</scope>
    <source>
        <strain evidence="3">HvINT-</strain>
        <tissue evidence="3">Whole body</tissue>
    </source>
</reference>
<feature type="domain" description="BTB" evidence="2">
    <location>
        <begin position="1120"/>
        <end position="1187"/>
    </location>
</feature>
<feature type="compositionally biased region" description="Low complexity" evidence="1">
    <location>
        <begin position="1069"/>
        <end position="1080"/>
    </location>
</feature>
<dbReference type="SMART" id="SM00225">
    <property type="entry name" value="BTB"/>
    <property type="match status" value="1"/>
</dbReference>
<feature type="compositionally biased region" description="Basic and acidic residues" evidence="1">
    <location>
        <begin position="1577"/>
        <end position="1596"/>
    </location>
</feature>
<feature type="compositionally biased region" description="Polar residues" evidence="1">
    <location>
        <begin position="391"/>
        <end position="401"/>
    </location>
</feature>
<dbReference type="PROSITE" id="PS50097">
    <property type="entry name" value="BTB"/>
    <property type="match status" value="1"/>
</dbReference>
<dbReference type="Pfam" id="PF26017">
    <property type="entry name" value="BACK_BTBD8"/>
    <property type="match status" value="1"/>
</dbReference>
<feature type="compositionally biased region" description="Low complexity" evidence="1">
    <location>
        <begin position="1607"/>
        <end position="1619"/>
    </location>
</feature>
<evidence type="ECO:0000259" key="2">
    <source>
        <dbReference type="PROSITE" id="PS50097"/>
    </source>
</evidence>
<evidence type="ECO:0000256" key="1">
    <source>
        <dbReference type="SAM" id="MobiDB-lite"/>
    </source>
</evidence>
<feature type="region of interest" description="Disordered" evidence="1">
    <location>
        <begin position="646"/>
        <end position="683"/>
    </location>
</feature>
<feature type="region of interest" description="Disordered" evidence="1">
    <location>
        <begin position="807"/>
        <end position="833"/>
    </location>
</feature>
<feature type="region of interest" description="Disordered" evidence="1">
    <location>
        <begin position="391"/>
        <end position="421"/>
    </location>
</feature>
<feature type="compositionally biased region" description="Polar residues" evidence="1">
    <location>
        <begin position="1763"/>
        <end position="1778"/>
    </location>
</feature>
<feature type="compositionally biased region" description="Polar residues" evidence="1">
    <location>
        <begin position="871"/>
        <end position="882"/>
    </location>
</feature>
<proteinExistence type="predicted"/>
<feature type="compositionally biased region" description="Low complexity" evidence="1">
    <location>
        <begin position="815"/>
        <end position="825"/>
    </location>
</feature>
<sequence>MKKSQRCEIYGAKPSSLKLMFSKDGTGENASFNKTENIVNVSSVFGDLEQVTGIYYCMSKAGHGLILPRIAATELALMVKRAYVGRVYNDVRIKGTRELASLDEKTSTNKTKSPRTNRANLIVSLKRCLMPGTELNNRPVPADQFSACNEESQLELHLQRQLEDDVARIRTKTEKRKGLASFCPDNDSELSLEFLTNLYTLILKCDVYTECNIQHEEKEIINYLQRNLNVIEPDKPNPTKEEGEESEVYSTPKCITPYVDNDVQKVIHSSPSTELTKEYYALVPIEGNLLEKELTEQDELSNAFQSIIKGQSDDTSQVKIFLLNKPTSLYLNSSHTSKTVKHSSSCDILNNVSLKDNTSPKQENNLHTVADKDFKTNRTLPSSDITELVTTKNLNNPNLSTDKPVDPPYSPDSLITDEPSSSSDYLSAAYTFSPGASSSGFQHQVNVESITSKMENIHTLSDSGLEDTAMLGSVNSHKDVTLTNISLSENTLQDLITDDASISTISIPSSLTGKNHLQRSKQSGTSFEKDCNGQNTHTDMCGKSIKEEKQRQNEEIVILESSSLSSETGSWESVYPPKLVEKEICEKFLNNERRQCFDSPNLVQKSPLKSTACFIDASSLVDEDETIELIKPDNVKLDILPTPSQPVPCSTVKQDISPVDWSESNDNEDSLEKKDPDSIQKDLSPTIFEMTPITEDSLSTNAFETAAQAETAAEERPLKVSAVFMSSTPNNSMLSFTNQNFKQYESEDSESNNTIVDSDSFAIKPRKGSRSPPILSGGVSVEDHLPQVDAWPRTSSASAWVVDMSAAPKTDDTSTKQQQSKTNSKSSDDAGEKKNMFSMYIDLGDRATLKDMPTRLASSKHTKKNSLGVDNKSTTRNSKTATGSTDISVSVFEKYESLCNDPSISISEIIAIPDKKASLPEVLDDSPAEVTTKVHQSRVNKTNDKMAPNKELPEPPTEGESKDLFVKLSDLDKPVQKSDVLLSIEAKSVDVRMTRSIPDWGEQGFSTNSRSIEVITSFHSENALSLNRLFPHLKNEFSRSMPGSLSSRTRSPLRLGTSSTLGDADEQGSDMSELSSMQSSNCRSGFGNSTTDSQTSSLIENCTSRLGQDLLRMFLDEIAPDVIVEVSGKRFKAHKCILSSRCQYFAGILSGGWVESLGNVIVLPPFSYNVVYFALCHIYSGLATIPDSVSILELATIADMLSLEGLKEAIMFTLKAKYCHHFHKPCAVCIVGVLECFPLCAVYGLDDLYHKCIKWITKYFTKVWPTKAFATLPTDLLDKCLQHHIVNLSLDNVVETVYGCGITAASLQNSRWAESVARLCRRLISAAAHFACNKLTAVFQAIPPLPSDSPHAAKQALEDFLASAIEWAGAEELCRAYGFLSTVVKEIRNSHYSKPDLISNGTDSRKNFGPNNPLYMYAGSWRMQCEGALVRAAPRVVTTQAFKNLPSELRKRLRELGCIKYGAHAMPLSSPTHHQEKNVKPIPAVPKKKPAPPKARMIDMAHVRALFVPYSPKPVIPGGSVDTLKSNNDLRDVKKPTHPPKVRTTKAQEERAKFNKSKTTTSQDRLNTKSSGVRPPSFDKTKARYLESKNNKERKVVNKHLPRIDSSSESSRNSSPVAARRARAARLGAMSQDSLASRPRTAEPSTDSLTESLTSNKHVTSNKYATYTKARRCKGSSESIKQKTEKNGAAPVVSKTQVKTKIPVYLNQRDLRDQQKKGRQVPGPSTNSVKSRSNDRKVPGSLMNATKSSSAKMVPKVVKEPAKTNNMTKSARSGQTSKQQEEKAGPAPRELGSIPAMERSGTFLKDEPTFGDKLTNLDISQ</sequence>
<organism evidence="3">
    <name type="scientific">Heliothis virescens</name>
    <name type="common">Tobacco budworm moth</name>
    <dbReference type="NCBI Taxonomy" id="7102"/>
    <lineage>
        <taxon>Eukaryota</taxon>
        <taxon>Metazoa</taxon>
        <taxon>Ecdysozoa</taxon>
        <taxon>Arthropoda</taxon>
        <taxon>Hexapoda</taxon>
        <taxon>Insecta</taxon>
        <taxon>Pterygota</taxon>
        <taxon>Neoptera</taxon>
        <taxon>Endopterygota</taxon>
        <taxon>Lepidoptera</taxon>
        <taxon>Glossata</taxon>
        <taxon>Ditrysia</taxon>
        <taxon>Noctuoidea</taxon>
        <taxon>Noctuidae</taxon>
        <taxon>Heliothinae</taxon>
        <taxon>Heliothis</taxon>
    </lineage>
</organism>
<feature type="compositionally biased region" description="Polar residues" evidence="1">
    <location>
        <begin position="1081"/>
        <end position="1095"/>
    </location>
</feature>
<feature type="region of interest" description="Disordered" evidence="1">
    <location>
        <begin position="855"/>
        <end position="882"/>
    </location>
</feature>
<feature type="region of interest" description="Disordered" evidence="1">
    <location>
        <begin position="1039"/>
        <end position="1095"/>
    </location>
</feature>
<protein>
    <recommendedName>
        <fullName evidence="2">BTB domain-containing protein</fullName>
    </recommendedName>
</protein>
<feature type="compositionally biased region" description="Low complexity" evidence="1">
    <location>
        <begin position="1042"/>
        <end position="1062"/>
    </location>
</feature>
<feature type="compositionally biased region" description="Polar residues" evidence="1">
    <location>
        <begin position="520"/>
        <end position="538"/>
    </location>
</feature>
<feature type="region of interest" description="Disordered" evidence="1">
    <location>
        <begin position="744"/>
        <end position="780"/>
    </location>
</feature>
<dbReference type="EMBL" id="NWSH01001531">
    <property type="protein sequence ID" value="PCG70947.1"/>
    <property type="molecule type" value="Genomic_DNA"/>
</dbReference>
<dbReference type="STRING" id="7102.A0A2A4JFV1"/>
<evidence type="ECO:0000313" key="3">
    <source>
        <dbReference type="EMBL" id="PCG70947.1"/>
    </source>
</evidence>
<dbReference type="CDD" id="cd18286">
    <property type="entry name" value="BTB2_POZ_BTBD8"/>
    <property type="match status" value="1"/>
</dbReference>
<dbReference type="SUPFAM" id="SSF54695">
    <property type="entry name" value="POZ domain"/>
    <property type="match status" value="1"/>
</dbReference>
<dbReference type="CDD" id="cd18490">
    <property type="entry name" value="BACK_BTBD8"/>
    <property type="match status" value="1"/>
</dbReference>
<comment type="caution">
    <text evidence="3">The sequence shown here is derived from an EMBL/GenBank/DDBJ whole genome shotgun (WGS) entry which is preliminary data.</text>
</comment>
<feature type="region of interest" description="Disordered" evidence="1">
    <location>
        <begin position="927"/>
        <end position="961"/>
    </location>
</feature>
<gene>
    <name evidence="3" type="ORF">B5V51_2407</name>
</gene>
<feature type="region of interest" description="Disordered" evidence="1">
    <location>
        <begin position="1467"/>
        <end position="1492"/>
    </location>
</feature>
<dbReference type="InterPro" id="IPR011333">
    <property type="entry name" value="SKP1/BTB/POZ_sf"/>
</dbReference>